<proteinExistence type="predicted"/>
<dbReference type="InterPro" id="IPR029257">
    <property type="entry name" value="RAB3GAP2_C"/>
</dbReference>
<gene>
    <name evidence="3" type="ORF">FBUS_06273</name>
</gene>
<accession>A0A8E0RNC7</accession>
<feature type="region of interest" description="Disordered" evidence="1">
    <location>
        <begin position="484"/>
        <end position="505"/>
    </location>
</feature>
<protein>
    <recommendedName>
        <fullName evidence="2">Rab3GAP regulatory subunit C-terminal domain-containing protein</fullName>
    </recommendedName>
</protein>
<name>A0A8E0RNC7_9TREM</name>
<comment type="caution">
    <text evidence="3">The sequence shown here is derived from an EMBL/GenBank/DDBJ whole genome shotgun (WGS) entry which is preliminary data.</text>
</comment>
<feature type="compositionally biased region" description="Polar residues" evidence="1">
    <location>
        <begin position="657"/>
        <end position="669"/>
    </location>
</feature>
<dbReference type="Proteomes" id="UP000728185">
    <property type="component" value="Unassembled WGS sequence"/>
</dbReference>
<dbReference type="EMBL" id="LUCM01010011">
    <property type="protein sequence ID" value="KAA0186036.1"/>
    <property type="molecule type" value="Genomic_DNA"/>
</dbReference>
<dbReference type="Pfam" id="PF14656">
    <property type="entry name" value="RAB3GAP2_C"/>
    <property type="match status" value="2"/>
</dbReference>
<evidence type="ECO:0000259" key="2">
    <source>
        <dbReference type="Pfam" id="PF14656"/>
    </source>
</evidence>
<feature type="region of interest" description="Disordered" evidence="1">
    <location>
        <begin position="640"/>
        <end position="669"/>
    </location>
</feature>
<feature type="domain" description="Rab3GAP regulatory subunit C-terminal" evidence="2">
    <location>
        <begin position="681"/>
        <end position="783"/>
    </location>
</feature>
<evidence type="ECO:0000256" key="1">
    <source>
        <dbReference type="SAM" id="MobiDB-lite"/>
    </source>
</evidence>
<feature type="domain" description="Rab3GAP regulatory subunit C-terminal" evidence="2">
    <location>
        <begin position="311"/>
        <end position="457"/>
    </location>
</feature>
<dbReference type="AlphaFoldDB" id="A0A8E0RNC7"/>
<sequence length="837" mass="94218">SIADLLNWDVDDATRCLSVYAICEQVLHPSSHIPLDKPIEIRAFRDCFKYTVDNNALKSDSENLSESVSVEIRPDDSTSRFSKIGAVVFTPYLLTKQSYRDLIELISPSVLDPTILVYALTCHILHRDCSRHITSLIRRVHQLYAFLLLRFCESEMTCSRSAQRNSSSLTEKSLNTTQQSDESIAAHNSFRLLWDKLHDFVLTSSQLSSAYLLSLVFRSLLYQAWESVDRNKSLAAAWKACAEDQSDAAGCAHGDFLGVNKSDNLTEPLRPCGPLPSSLPPTDDIQSVALEPVGRQSADPLVPLSTLTVLIEQWHDTCARMEDLFTLGLLVQLPLREYPNGEREQDVVKEPQVFPITLRRALTCGRACLTELFASWLVHWHIQPDELISFYQNICPSTESSTAPSECTELALPKSSDLVTALLPLVYKRLPFTLELDVVMASVCWIHYQRWLSDAKAQQKSEVVPVFSVEREWSNLTESSPFLNEDASRSRVPSDNQTEEPFSPSPEWIARSVSRSDLTVSMSHSLIAEIAVNYCVPPSPEAVALWEQSAIVIAALSTFSLVRKRSRSTGTGCDFYTVQDFFPHSNANSLFANRVADWAAQPLRYEPDSGLDNRRRLFITWLVDCAVRSYEKSFEAWPMDPSAQSVSSNDSRKSKSLTTGSPSSHENLGRRTSSALDVYSMFTTAATTLARHWGLSRDTVIVQHVVALFEANLDEQAELYLCQVEDCGSLATRLLIVVGRRVAWYCFGANNPEIISYQLRWRACIPFELESWLRGLQSETVSHNFRSITNESDYAAEFNRLICLIDYVLDRIPSHASQIRIAESLRDAIYAMHEEDC</sequence>
<keyword evidence="4" id="KW-1185">Reference proteome</keyword>
<feature type="non-terminal residue" evidence="3">
    <location>
        <position position="1"/>
    </location>
</feature>
<evidence type="ECO:0000313" key="4">
    <source>
        <dbReference type="Proteomes" id="UP000728185"/>
    </source>
</evidence>
<organism evidence="3 4">
    <name type="scientific">Fasciolopsis buskii</name>
    <dbReference type="NCBI Taxonomy" id="27845"/>
    <lineage>
        <taxon>Eukaryota</taxon>
        <taxon>Metazoa</taxon>
        <taxon>Spiralia</taxon>
        <taxon>Lophotrochozoa</taxon>
        <taxon>Platyhelminthes</taxon>
        <taxon>Trematoda</taxon>
        <taxon>Digenea</taxon>
        <taxon>Plagiorchiida</taxon>
        <taxon>Echinostomata</taxon>
        <taxon>Echinostomatoidea</taxon>
        <taxon>Fasciolidae</taxon>
        <taxon>Fasciolopsis</taxon>
    </lineage>
</organism>
<feature type="compositionally biased region" description="Polar residues" evidence="1">
    <location>
        <begin position="491"/>
        <end position="500"/>
    </location>
</feature>
<evidence type="ECO:0000313" key="3">
    <source>
        <dbReference type="EMBL" id="KAA0186036.1"/>
    </source>
</evidence>
<reference evidence="3" key="1">
    <citation type="submission" date="2019-05" db="EMBL/GenBank/DDBJ databases">
        <title>Annotation for the trematode Fasciolopsis buski.</title>
        <authorList>
            <person name="Choi Y.-J."/>
        </authorList>
    </citation>
    <scope>NUCLEOTIDE SEQUENCE</scope>
    <source>
        <strain evidence="3">HT</strain>
        <tissue evidence="3">Whole worm</tissue>
    </source>
</reference>
<dbReference type="OrthoDB" id="2019917at2759"/>